<accession>A0A5B7FQW1</accession>
<dbReference type="Proteomes" id="UP000324222">
    <property type="component" value="Unassembled WGS sequence"/>
</dbReference>
<reference evidence="1 2" key="1">
    <citation type="submission" date="2019-05" db="EMBL/GenBank/DDBJ databases">
        <title>Another draft genome of Portunus trituberculatus and its Hox gene families provides insights of decapod evolution.</title>
        <authorList>
            <person name="Jeong J.-H."/>
            <person name="Song I."/>
            <person name="Kim S."/>
            <person name="Choi T."/>
            <person name="Kim D."/>
            <person name="Ryu S."/>
            <person name="Kim W."/>
        </authorList>
    </citation>
    <scope>NUCLEOTIDE SEQUENCE [LARGE SCALE GENOMIC DNA]</scope>
    <source>
        <tissue evidence="1">Muscle</tissue>
    </source>
</reference>
<keyword evidence="2" id="KW-1185">Reference proteome</keyword>
<proteinExistence type="predicted"/>
<organism evidence="1 2">
    <name type="scientific">Portunus trituberculatus</name>
    <name type="common">Swimming crab</name>
    <name type="synonym">Neptunus trituberculatus</name>
    <dbReference type="NCBI Taxonomy" id="210409"/>
    <lineage>
        <taxon>Eukaryota</taxon>
        <taxon>Metazoa</taxon>
        <taxon>Ecdysozoa</taxon>
        <taxon>Arthropoda</taxon>
        <taxon>Crustacea</taxon>
        <taxon>Multicrustacea</taxon>
        <taxon>Malacostraca</taxon>
        <taxon>Eumalacostraca</taxon>
        <taxon>Eucarida</taxon>
        <taxon>Decapoda</taxon>
        <taxon>Pleocyemata</taxon>
        <taxon>Brachyura</taxon>
        <taxon>Eubrachyura</taxon>
        <taxon>Portunoidea</taxon>
        <taxon>Portunidae</taxon>
        <taxon>Portuninae</taxon>
        <taxon>Portunus</taxon>
    </lineage>
</organism>
<sequence length="155" mass="16877">MATNIPCYVCSKKSITIPGLAYRCAWGAWRGRERGNEAGDWAGDGAGEAAGIRGGDEAWMTLSPHTHLPHANTSTTPTSATYTPTLPNCFPFHASYICPREIENMSKNLIKLISVFGLLLHTHPKTHCGRDSLDSLPLLFSFYTRGEAGKGQQNI</sequence>
<evidence type="ECO:0000313" key="1">
    <source>
        <dbReference type="EMBL" id="MPC47659.1"/>
    </source>
</evidence>
<dbReference type="EMBL" id="VSRR010007855">
    <property type="protein sequence ID" value="MPC47659.1"/>
    <property type="molecule type" value="Genomic_DNA"/>
</dbReference>
<dbReference type="AlphaFoldDB" id="A0A5B7FQW1"/>
<protein>
    <submittedName>
        <fullName evidence="1">Uncharacterized protein</fullName>
    </submittedName>
</protein>
<name>A0A5B7FQW1_PORTR</name>
<evidence type="ECO:0000313" key="2">
    <source>
        <dbReference type="Proteomes" id="UP000324222"/>
    </source>
</evidence>
<gene>
    <name evidence="1" type="ORF">E2C01_041412</name>
</gene>
<comment type="caution">
    <text evidence="1">The sequence shown here is derived from an EMBL/GenBank/DDBJ whole genome shotgun (WGS) entry which is preliminary data.</text>
</comment>